<dbReference type="Gene3D" id="3.30.2180.10">
    <property type="entry name" value="ATP12-like"/>
    <property type="match status" value="1"/>
</dbReference>
<sequence>MFSVLRFNKQYNLSRNVFYNLCIANLKYSTGKEVKRFYKNVTISQAQGGFEVNLDRVKLKTPMGTLFQVPTEPLALAAASEWDAQQKFIRRDTMLLNLLCNTAIDNPTGKSKDVVIDGILQYLDTDTICYRLSEPEELVELQKKDWDPMIEWLKHSLCTVDHVGDIFQKIFPDSKIVASFSLSRTSASYKISEGLVPYFKKTIVEDLPFSIHSIVLPSHSHTYANSLNTTKRERKTTVTAMWNFLHKLQPQLDASSVQDKWKLFQADADVSTQDIKKVVEDYWNVVFQLKSVEGINCYPFLQLVVKASLILAQTNAEPERSLFINAHPIPKNRASLGQPTNVGLCAVKPQNIPKLKLSVRYDVIVQPTTGIDVPHIPETTKKVLRQHLESYNDWALIGYQQAVENLKSLILALSLIDRHLTILKWGKVEWQHDLDCYELRARISAATLFVHLNSGETRTSFKKYPDMEQT</sequence>
<accession>A0AAD9KEX2</accession>
<dbReference type="PANTHER" id="PTHR21013:SF10">
    <property type="entry name" value="ATP SYNTHASE MITOCHONDRIAL F1 COMPLEX ASSEMBLY FACTOR 2"/>
    <property type="match status" value="1"/>
</dbReference>
<evidence type="ECO:0000313" key="7">
    <source>
        <dbReference type="Proteomes" id="UP001208570"/>
    </source>
</evidence>
<evidence type="ECO:0000256" key="1">
    <source>
        <dbReference type="ARBA" id="ARBA00004173"/>
    </source>
</evidence>
<keyword evidence="5" id="KW-0143">Chaperone</keyword>
<comment type="subcellular location">
    <subcellularLocation>
        <location evidence="1">Mitochondrion</location>
    </subcellularLocation>
</comment>
<protein>
    <recommendedName>
        <fullName evidence="8">ATP synthase mitochondrial F1 complex assembly factor 2</fullName>
    </recommendedName>
</protein>
<dbReference type="InterPro" id="IPR023335">
    <property type="entry name" value="ATP12_ortho_dom_sf"/>
</dbReference>
<name>A0AAD9KEX2_9ANNE</name>
<dbReference type="InterPro" id="IPR042272">
    <property type="entry name" value="ATP12_ATP_synth-F1-assembly_N"/>
</dbReference>
<dbReference type="InterPro" id="IPR011419">
    <property type="entry name" value="ATP12_ATP_synth-F1-assembly"/>
</dbReference>
<dbReference type="SUPFAM" id="SSF160909">
    <property type="entry name" value="ATP12-like"/>
    <property type="match status" value="2"/>
</dbReference>
<keyword evidence="4" id="KW-0496">Mitochondrion</keyword>
<organism evidence="6 7">
    <name type="scientific">Paralvinella palmiformis</name>
    <dbReference type="NCBI Taxonomy" id="53620"/>
    <lineage>
        <taxon>Eukaryota</taxon>
        <taxon>Metazoa</taxon>
        <taxon>Spiralia</taxon>
        <taxon>Lophotrochozoa</taxon>
        <taxon>Annelida</taxon>
        <taxon>Polychaeta</taxon>
        <taxon>Sedentaria</taxon>
        <taxon>Canalipalpata</taxon>
        <taxon>Terebellida</taxon>
        <taxon>Terebelliformia</taxon>
        <taxon>Alvinellidae</taxon>
        <taxon>Paralvinella</taxon>
    </lineage>
</organism>
<proteinExistence type="inferred from homology"/>
<dbReference type="PANTHER" id="PTHR21013">
    <property type="entry name" value="ATP SYNTHASE MITOCHONDRIAL F1 COMPLEX ASSEMBLY FACTOR 2/ATP12 PROTEIN, MITOCHONDRIAL PRECURSOR"/>
    <property type="match status" value="1"/>
</dbReference>
<comment type="similarity">
    <text evidence="2">Belongs to the ATP12 family.</text>
</comment>
<dbReference type="GO" id="GO:0005739">
    <property type="term" value="C:mitochondrion"/>
    <property type="evidence" value="ECO:0007669"/>
    <property type="project" value="UniProtKB-SubCell"/>
</dbReference>
<gene>
    <name evidence="6" type="ORF">LSH36_6g14003</name>
</gene>
<evidence type="ECO:0000256" key="3">
    <source>
        <dbReference type="ARBA" id="ARBA00022946"/>
    </source>
</evidence>
<keyword evidence="7" id="KW-1185">Reference proteome</keyword>
<dbReference type="AlphaFoldDB" id="A0AAD9KEX2"/>
<evidence type="ECO:0000256" key="5">
    <source>
        <dbReference type="ARBA" id="ARBA00023186"/>
    </source>
</evidence>
<reference evidence="6" key="1">
    <citation type="journal article" date="2023" name="Mol. Biol. Evol.">
        <title>Third-Generation Sequencing Reveals the Adaptive Role of the Epigenome in Three Deep-Sea Polychaetes.</title>
        <authorList>
            <person name="Perez M."/>
            <person name="Aroh O."/>
            <person name="Sun Y."/>
            <person name="Lan Y."/>
            <person name="Juniper S.K."/>
            <person name="Young C.R."/>
            <person name="Angers B."/>
            <person name="Qian P.Y."/>
        </authorList>
    </citation>
    <scope>NUCLEOTIDE SEQUENCE</scope>
    <source>
        <strain evidence="6">P08H-3</strain>
    </source>
</reference>
<keyword evidence="3" id="KW-0809">Transit peptide</keyword>
<evidence type="ECO:0000313" key="6">
    <source>
        <dbReference type="EMBL" id="KAK2169907.1"/>
    </source>
</evidence>
<evidence type="ECO:0008006" key="8">
    <source>
        <dbReference type="Google" id="ProtNLM"/>
    </source>
</evidence>
<dbReference type="GO" id="GO:0033615">
    <property type="term" value="P:mitochondrial proton-transporting ATP synthase complex assembly"/>
    <property type="evidence" value="ECO:0007669"/>
    <property type="project" value="TreeGrafter"/>
</dbReference>
<evidence type="ECO:0000256" key="2">
    <source>
        <dbReference type="ARBA" id="ARBA00008231"/>
    </source>
</evidence>
<dbReference type="EMBL" id="JAODUP010000006">
    <property type="protein sequence ID" value="KAK2169907.1"/>
    <property type="molecule type" value="Genomic_DNA"/>
</dbReference>
<dbReference type="Proteomes" id="UP001208570">
    <property type="component" value="Unassembled WGS sequence"/>
</dbReference>
<dbReference type="Pfam" id="PF07542">
    <property type="entry name" value="ATP12"/>
    <property type="match status" value="1"/>
</dbReference>
<comment type="caution">
    <text evidence="6">The sequence shown here is derived from an EMBL/GenBank/DDBJ whole genome shotgun (WGS) entry which is preliminary data.</text>
</comment>
<dbReference type="Gene3D" id="1.10.3580.10">
    <property type="entry name" value="ATP12 ATPase"/>
    <property type="match status" value="2"/>
</dbReference>
<evidence type="ECO:0000256" key="4">
    <source>
        <dbReference type="ARBA" id="ARBA00023128"/>
    </source>
</evidence>